<reference evidence="3" key="3">
    <citation type="submission" date="2021-05" db="UniProtKB">
        <authorList>
            <consortium name="EnsemblPlants"/>
        </authorList>
    </citation>
    <scope>IDENTIFICATION</scope>
    <source>
        <strain evidence="3">cv. B73</strain>
    </source>
</reference>
<feature type="compositionally biased region" description="Pro residues" evidence="2">
    <location>
        <begin position="63"/>
        <end position="72"/>
    </location>
</feature>
<reference evidence="3" key="2">
    <citation type="submission" date="2019-07" db="EMBL/GenBank/DDBJ databases">
        <authorList>
            <person name="Seetharam A."/>
            <person name="Woodhouse M."/>
            <person name="Cannon E."/>
        </authorList>
    </citation>
    <scope>NUCLEOTIDE SEQUENCE [LARGE SCALE GENOMIC DNA]</scope>
    <source>
        <strain evidence="3">cv. B73</strain>
    </source>
</reference>
<dbReference type="EnsemblPlants" id="Zm00001eb085520_T001">
    <property type="protein sequence ID" value="Zm00001eb085520_P001"/>
    <property type="gene ID" value="Zm00001eb085520"/>
</dbReference>
<dbReference type="GO" id="GO:0009630">
    <property type="term" value="P:gravitropism"/>
    <property type="evidence" value="ECO:0000318"/>
    <property type="project" value="GO_Central"/>
</dbReference>
<evidence type="ECO:0008006" key="5">
    <source>
        <dbReference type="Google" id="ProtNLM"/>
    </source>
</evidence>
<dbReference type="GeneID" id="103646579"/>
<dbReference type="PANTHER" id="PTHR34946">
    <property type="entry name" value="OS03G0310200 PROTEIN"/>
    <property type="match status" value="1"/>
</dbReference>
<dbReference type="RefSeq" id="XP_008669504.1">
    <property type="nucleotide sequence ID" value="XM_008671282.3"/>
</dbReference>
<gene>
    <name evidence="3" type="primary">LOC103646579</name>
</gene>
<dbReference type="InParanoid" id="A0A804MHD8"/>
<proteinExistence type="predicted"/>
<dbReference type="FunCoup" id="A0A804MHD8">
    <property type="interactions" value="87"/>
</dbReference>
<accession>A0A804MHD8</accession>
<dbReference type="Proteomes" id="UP000007305">
    <property type="component" value="Chromosome 2"/>
</dbReference>
<protein>
    <recommendedName>
        <fullName evidence="5">Protein indeterminate-domain 16</fullName>
    </recommendedName>
</protein>
<evidence type="ECO:0000256" key="2">
    <source>
        <dbReference type="SAM" id="MobiDB-lite"/>
    </source>
</evidence>
<dbReference type="PANTHER" id="PTHR34946:SF2">
    <property type="entry name" value="OS04G0386300 PROTEIN"/>
    <property type="match status" value="1"/>
</dbReference>
<dbReference type="AlphaFoldDB" id="A0A804MHD8"/>
<name>A0A804MHD8_MAIZE</name>
<feature type="region of interest" description="Disordered" evidence="2">
    <location>
        <begin position="47"/>
        <end position="79"/>
    </location>
</feature>
<evidence type="ECO:0000313" key="3">
    <source>
        <dbReference type="EnsemblPlants" id="Zm00001eb085520_P001"/>
    </source>
</evidence>
<feature type="coiled-coil region" evidence="1">
    <location>
        <begin position="130"/>
        <end position="164"/>
    </location>
</feature>
<dbReference type="GO" id="GO:0005634">
    <property type="term" value="C:nucleus"/>
    <property type="evidence" value="ECO:0000318"/>
    <property type="project" value="GO_Central"/>
</dbReference>
<dbReference type="KEGG" id="zma:103646579"/>
<evidence type="ECO:0000313" key="4">
    <source>
        <dbReference type="Proteomes" id="UP000007305"/>
    </source>
</evidence>
<keyword evidence="1" id="KW-0175">Coiled coil</keyword>
<dbReference type="OrthoDB" id="695007at2759"/>
<sequence>MEEQGERHIQLQLLLLPAPAGHHQVLRDVPAAVPASAVEPPQLDLDLTMSIGPRRHPAAQTPAPSPPPPRARSPPTNENRRASAMMMSTVLAPVPASARQHQKHQQYAGADVRAVKQQAADQARMASAERAYAERVRELARRELELAEREFARARAIWERAREEVERVERMKQIAARRLVGSAASSAAVLEITCHACMQRFHP</sequence>
<reference evidence="4" key="1">
    <citation type="submission" date="2015-12" db="EMBL/GenBank/DDBJ databases">
        <title>Update maize B73 reference genome by single molecule sequencing technologies.</title>
        <authorList>
            <consortium name="Maize Genome Sequencing Project"/>
            <person name="Ware D."/>
        </authorList>
    </citation>
    <scope>NUCLEOTIDE SEQUENCE [LARGE SCALE GENOMIC DNA]</scope>
    <source>
        <strain evidence="4">cv. B73</strain>
    </source>
</reference>
<dbReference type="Gramene" id="Zm00001eb085520_T001">
    <property type="protein sequence ID" value="Zm00001eb085520_P001"/>
    <property type="gene ID" value="Zm00001eb085520"/>
</dbReference>
<keyword evidence="4" id="KW-1185">Reference proteome</keyword>
<organism evidence="3 4">
    <name type="scientific">Zea mays</name>
    <name type="common">Maize</name>
    <dbReference type="NCBI Taxonomy" id="4577"/>
    <lineage>
        <taxon>Eukaryota</taxon>
        <taxon>Viridiplantae</taxon>
        <taxon>Streptophyta</taxon>
        <taxon>Embryophyta</taxon>
        <taxon>Tracheophyta</taxon>
        <taxon>Spermatophyta</taxon>
        <taxon>Magnoliopsida</taxon>
        <taxon>Liliopsida</taxon>
        <taxon>Poales</taxon>
        <taxon>Poaceae</taxon>
        <taxon>PACMAD clade</taxon>
        <taxon>Panicoideae</taxon>
        <taxon>Andropogonodae</taxon>
        <taxon>Andropogoneae</taxon>
        <taxon>Tripsacinae</taxon>
        <taxon>Zea</taxon>
    </lineage>
</organism>
<evidence type="ECO:0000256" key="1">
    <source>
        <dbReference type="SAM" id="Coils"/>
    </source>
</evidence>